<evidence type="ECO:0000256" key="4">
    <source>
        <dbReference type="ARBA" id="ARBA00022801"/>
    </source>
</evidence>
<dbReference type="RefSeq" id="WP_085640258.1">
    <property type="nucleotide sequence ID" value="NZ_JFKC01000020.1"/>
</dbReference>
<keyword evidence="5" id="KW-0862">Zinc</keyword>
<dbReference type="GO" id="GO:0005509">
    <property type="term" value="F:calcium ion binding"/>
    <property type="evidence" value="ECO:0007669"/>
    <property type="project" value="InterPro"/>
</dbReference>
<dbReference type="InterPro" id="IPR034033">
    <property type="entry name" value="Serralysin-like"/>
</dbReference>
<dbReference type="AlphaFoldDB" id="A0A1X4NHS6"/>
<keyword evidence="4" id="KW-0378">Hydrolase</keyword>
<evidence type="ECO:0000313" key="8">
    <source>
        <dbReference type="Proteomes" id="UP000193926"/>
    </source>
</evidence>
<evidence type="ECO:0000313" key="7">
    <source>
        <dbReference type="EMBL" id="OSQ47290.1"/>
    </source>
</evidence>
<dbReference type="Proteomes" id="UP000193926">
    <property type="component" value="Unassembled WGS sequence"/>
</dbReference>
<dbReference type="OrthoDB" id="733404at2"/>
<dbReference type="InterPro" id="IPR001818">
    <property type="entry name" value="Pept_M10_metallopeptidase"/>
</dbReference>
<dbReference type="PRINTS" id="PR00313">
    <property type="entry name" value="CABNDNGRPT"/>
</dbReference>
<dbReference type="Pfam" id="PF00353">
    <property type="entry name" value="HemolysinCabind"/>
    <property type="match status" value="1"/>
</dbReference>
<dbReference type="Pfam" id="PF00413">
    <property type="entry name" value="Peptidase_M10"/>
    <property type="match status" value="1"/>
</dbReference>
<evidence type="ECO:0000259" key="6">
    <source>
        <dbReference type="SMART" id="SM00235"/>
    </source>
</evidence>
<dbReference type="Gene3D" id="3.40.390.10">
    <property type="entry name" value="Collagenase (Catalytic Domain)"/>
    <property type="match status" value="1"/>
</dbReference>
<reference evidence="7 8" key="1">
    <citation type="submission" date="2014-03" db="EMBL/GenBank/DDBJ databases">
        <title>The draft genome sequence of Marivita geojedonensis KCTC 23882.</title>
        <authorList>
            <person name="Lai Q."/>
            <person name="Shao Z."/>
        </authorList>
    </citation>
    <scope>NUCLEOTIDE SEQUENCE [LARGE SCALE GENOMIC DNA]</scope>
    <source>
        <strain evidence="7 8">DPG-138</strain>
    </source>
</reference>
<organism evidence="7 8">
    <name type="scientific">Marivita geojedonensis</name>
    <dbReference type="NCBI Taxonomy" id="1123756"/>
    <lineage>
        <taxon>Bacteria</taxon>
        <taxon>Pseudomonadati</taxon>
        <taxon>Pseudomonadota</taxon>
        <taxon>Alphaproteobacteria</taxon>
        <taxon>Rhodobacterales</taxon>
        <taxon>Roseobacteraceae</taxon>
        <taxon>Marivita</taxon>
    </lineage>
</organism>
<accession>A0A1X4NHS6</accession>
<evidence type="ECO:0000256" key="1">
    <source>
        <dbReference type="ARBA" id="ARBA00009490"/>
    </source>
</evidence>
<name>A0A1X4NHS6_9RHOB</name>
<comment type="similarity">
    <text evidence="1">Belongs to the peptidase M10B family.</text>
</comment>
<comment type="caution">
    <text evidence="7">The sequence shown here is derived from an EMBL/GenBank/DDBJ whole genome shotgun (WGS) entry which is preliminary data.</text>
</comment>
<keyword evidence="3" id="KW-0479">Metal-binding</keyword>
<dbReference type="Gene3D" id="1.10.3130.20">
    <property type="entry name" value="Phycobilisome linker domain"/>
    <property type="match status" value="1"/>
</dbReference>
<dbReference type="InterPro" id="IPR024079">
    <property type="entry name" value="MetalloPept_cat_dom_sf"/>
</dbReference>
<proteinExistence type="inferred from homology"/>
<dbReference type="SUPFAM" id="SSF55486">
    <property type="entry name" value="Metalloproteases ('zincins'), catalytic domain"/>
    <property type="match status" value="1"/>
</dbReference>
<evidence type="ECO:0000256" key="5">
    <source>
        <dbReference type="ARBA" id="ARBA00022833"/>
    </source>
</evidence>
<gene>
    <name evidence="7" type="ORF">MGEO_16190</name>
</gene>
<keyword evidence="2" id="KW-0645">Protease</keyword>
<dbReference type="GO" id="GO:0008270">
    <property type="term" value="F:zinc ion binding"/>
    <property type="evidence" value="ECO:0007669"/>
    <property type="project" value="InterPro"/>
</dbReference>
<dbReference type="EMBL" id="JFKC01000020">
    <property type="protein sequence ID" value="OSQ47290.1"/>
    <property type="molecule type" value="Genomic_DNA"/>
</dbReference>
<dbReference type="InterPro" id="IPR001343">
    <property type="entry name" value="Hemolysn_Ca-bd"/>
</dbReference>
<evidence type="ECO:0000256" key="3">
    <source>
        <dbReference type="ARBA" id="ARBA00022723"/>
    </source>
</evidence>
<keyword evidence="8" id="KW-1185">Reference proteome</keyword>
<protein>
    <recommendedName>
        <fullName evidence="6">Peptidase metallopeptidase domain-containing protein</fullName>
    </recommendedName>
</protein>
<feature type="domain" description="Peptidase metallopeptidase" evidence="6">
    <location>
        <begin position="22"/>
        <end position="206"/>
    </location>
</feature>
<dbReference type="Gene3D" id="2.150.10.10">
    <property type="entry name" value="Serralysin-like metalloprotease, C-terminal"/>
    <property type="match status" value="1"/>
</dbReference>
<sequence length="623" mass="67567">MAFLTAATYQPTNDPIIDVLADGIVWDLAQSRTITWAVADGLNAYVWADEAEAIQIFAAALASIQQFINVEFVYLDAFDSPISAGEAGADIVYTLDNAEVDDGTLAYAYYPGPGVFSDFEQYETEGGDVFLNFSAEIISSSSFRPGSDGFVTVIHEIGHALGLKHPFDSSPGRPTLDQLDQSLVRDLDWFTIMSYTDQYEQELERWDPATPMVLDVLALQFLYGPNMQTNAGDTTFLLESEDFYYTIWDAGGVDSVDVSTQSEGWTIFLPDLSATTFVDTLSGVALPSREYDGRLVNSAPTELVWLMGDIENATGSRFADVINGSRHDNHLEGGGGNDHLEGFAGDDILEGDGGRDFAYFSGDQASFTLTISADEFTMQDRRADGTGTDILRDIEVVEFYSGDQRQTLDLEQFGGPAGLSADELESFVELYIAYFNRAPDAIGLNFWGTAFANGFSLSQIATLFIDQEETRATYPENLSNEAFATSVYDNVLGRIPDQDGFEFWVNALNSGGIARDQFILAVLDGAKADPEPGASQAFIDQQLADRAYLATKTDIGALYAVHRGLSDVNAATDAMALFDGSEGSVTAALSAIDQTYAEALDPETGSFLMPLVGVLETPFEAVV</sequence>
<evidence type="ECO:0000256" key="2">
    <source>
        <dbReference type="ARBA" id="ARBA00022670"/>
    </source>
</evidence>
<dbReference type="GO" id="GO:0031012">
    <property type="term" value="C:extracellular matrix"/>
    <property type="evidence" value="ECO:0007669"/>
    <property type="project" value="InterPro"/>
</dbReference>
<dbReference type="SMART" id="SM00235">
    <property type="entry name" value="ZnMc"/>
    <property type="match status" value="1"/>
</dbReference>
<dbReference type="CDD" id="cd04277">
    <property type="entry name" value="ZnMc_serralysin_like"/>
    <property type="match status" value="1"/>
</dbReference>
<dbReference type="InterPro" id="IPR038255">
    <property type="entry name" value="PBS_linker_sf"/>
</dbReference>
<dbReference type="GO" id="GO:0004222">
    <property type="term" value="F:metalloendopeptidase activity"/>
    <property type="evidence" value="ECO:0007669"/>
    <property type="project" value="InterPro"/>
</dbReference>
<dbReference type="GO" id="GO:0006508">
    <property type="term" value="P:proteolysis"/>
    <property type="evidence" value="ECO:0007669"/>
    <property type="project" value="UniProtKB-KW"/>
</dbReference>
<dbReference type="STRING" id="1123756.MGEO_16190"/>
<dbReference type="Pfam" id="PF13946">
    <property type="entry name" value="DUF4214"/>
    <property type="match status" value="1"/>
</dbReference>
<dbReference type="InterPro" id="IPR025282">
    <property type="entry name" value="DUF4214"/>
</dbReference>
<dbReference type="InterPro" id="IPR006026">
    <property type="entry name" value="Peptidase_Metallo"/>
</dbReference>
<dbReference type="InterPro" id="IPR011049">
    <property type="entry name" value="Serralysin-like_metalloprot_C"/>
</dbReference>
<dbReference type="SUPFAM" id="SSF51120">
    <property type="entry name" value="beta-Roll"/>
    <property type="match status" value="1"/>
</dbReference>